<proteinExistence type="predicted"/>
<comment type="caution">
    <text evidence="1">The sequence shown here is derived from an EMBL/GenBank/DDBJ whole genome shotgun (WGS) entry which is preliminary data.</text>
</comment>
<dbReference type="EMBL" id="JBJXBP010000007">
    <property type="protein sequence ID" value="KAL3820386.1"/>
    <property type="molecule type" value="Genomic_DNA"/>
</dbReference>
<accession>A0ABD3S797</accession>
<organism evidence="1 2">
    <name type="scientific">Penstemon smallii</name>
    <dbReference type="NCBI Taxonomy" id="265156"/>
    <lineage>
        <taxon>Eukaryota</taxon>
        <taxon>Viridiplantae</taxon>
        <taxon>Streptophyta</taxon>
        <taxon>Embryophyta</taxon>
        <taxon>Tracheophyta</taxon>
        <taxon>Spermatophyta</taxon>
        <taxon>Magnoliopsida</taxon>
        <taxon>eudicotyledons</taxon>
        <taxon>Gunneridae</taxon>
        <taxon>Pentapetalae</taxon>
        <taxon>asterids</taxon>
        <taxon>lamiids</taxon>
        <taxon>Lamiales</taxon>
        <taxon>Plantaginaceae</taxon>
        <taxon>Cheloneae</taxon>
        <taxon>Penstemon</taxon>
    </lineage>
</organism>
<dbReference type="AlphaFoldDB" id="A0ABD3S797"/>
<evidence type="ECO:0000313" key="2">
    <source>
        <dbReference type="Proteomes" id="UP001634393"/>
    </source>
</evidence>
<dbReference type="Proteomes" id="UP001634393">
    <property type="component" value="Unassembled WGS sequence"/>
</dbReference>
<sequence>MWKGMFSRNVCGLNMRVIADFLVNKRKKSSKVWCNNARLDCHVTLLIEDKLHFGFFLFRCWLSAPSPLIHLHQAMVVSLSMDVCGMFQRKKPKNMNNRKIPTKFLNQQKADKVIVAVDVDEGNSFTSLSNIANVYI</sequence>
<evidence type="ECO:0000313" key="1">
    <source>
        <dbReference type="EMBL" id="KAL3820386.1"/>
    </source>
</evidence>
<name>A0ABD3S797_9LAMI</name>
<keyword evidence="2" id="KW-1185">Reference proteome</keyword>
<reference evidence="1 2" key="1">
    <citation type="submission" date="2024-12" db="EMBL/GenBank/DDBJ databases">
        <title>The unique morphological basis and parallel evolutionary history of personate flowers in Penstemon.</title>
        <authorList>
            <person name="Depatie T.H."/>
            <person name="Wessinger C.A."/>
        </authorList>
    </citation>
    <scope>NUCLEOTIDE SEQUENCE [LARGE SCALE GENOMIC DNA]</scope>
    <source>
        <strain evidence="1">WTNN_2</strain>
        <tissue evidence="1">Leaf</tissue>
    </source>
</reference>
<protein>
    <submittedName>
        <fullName evidence="1">Uncharacterized protein</fullName>
    </submittedName>
</protein>
<gene>
    <name evidence="1" type="ORF">ACJIZ3_006291</name>
</gene>